<proteinExistence type="predicted"/>
<dbReference type="KEGG" id="saqt:GJV85_02165"/>
<feature type="domain" description="Damage-control phosphatase ARMT1-like metal-binding" evidence="1">
    <location>
        <begin position="4"/>
        <end position="279"/>
    </location>
</feature>
<dbReference type="Proteomes" id="UP000671852">
    <property type="component" value="Chromosome"/>
</dbReference>
<protein>
    <submittedName>
        <fullName evidence="2">DUF89 family protein</fullName>
    </submittedName>
</protein>
<evidence type="ECO:0000259" key="1">
    <source>
        <dbReference type="Pfam" id="PF01937"/>
    </source>
</evidence>
<reference evidence="2" key="2">
    <citation type="submission" date="2021-04" db="EMBL/GenBank/DDBJ databases">
        <title>Isolation and characterization of a novel species of the genus Sulfurimonas.</title>
        <authorList>
            <person name="Fukui M."/>
        </authorList>
    </citation>
    <scope>NUCLEOTIDE SEQUENCE</scope>
    <source>
        <strain evidence="2">H1576</strain>
    </source>
</reference>
<reference evidence="2" key="1">
    <citation type="submission" date="2019-11" db="EMBL/GenBank/DDBJ databases">
        <authorList>
            <person name="Kojima H."/>
        </authorList>
    </citation>
    <scope>NUCLEOTIDE SEQUENCE</scope>
    <source>
        <strain evidence="2">H1576</strain>
    </source>
</reference>
<dbReference type="Gene3D" id="1.10.285.20">
    <property type="entry name" value="Uncharacterised protein PF01937, DUF89, domain 2"/>
    <property type="match status" value="1"/>
</dbReference>
<dbReference type="SUPFAM" id="SSF111321">
    <property type="entry name" value="AF1104-like"/>
    <property type="match status" value="1"/>
</dbReference>
<organism evidence="2 3">
    <name type="scientific">Sulfurimonas aquatica</name>
    <dbReference type="NCBI Taxonomy" id="2672570"/>
    <lineage>
        <taxon>Bacteria</taxon>
        <taxon>Pseudomonadati</taxon>
        <taxon>Campylobacterota</taxon>
        <taxon>Epsilonproteobacteria</taxon>
        <taxon>Campylobacterales</taxon>
        <taxon>Sulfurimonadaceae</taxon>
        <taxon>Sulfurimonas</taxon>
    </lineage>
</organism>
<dbReference type="AlphaFoldDB" id="A0A975AYK0"/>
<dbReference type="PIRSF" id="PIRSF006593">
    <property type="entry name" value="UCP006593"/>
    <property type="match status" value="1"/>
</dbReference>
<sequence length="285" mass="31618">MNIDEACVACIINQSMKVSNAINADDELQKKLTNSVEKMSEDFSFSKSPPEIAADVYEKMAYLANKADLYKEVKETSTKKALSCVPALKTRLKKSDNKLLTATKIAVAGNVIDLAAAVEFDLDEELQKVFHTDFAHNDFSLMQKKIEEAETILIIGDNVGEHIFDHLFIEMLKELYPRKSYTYMVRGNPIINDVTILEAKEAGFDKLCTLVDSGVNTPGFAYTHANEESQKIFDEVDLVISKGMGNYECLTPPVREGICFLLKVKCGVVAAALDKEVADIICKVV</sequence>
<dbReference type="RefSeq" id="WP_207562240.1">
    <property type="nucleotide sequence ID" value="NZ_CP046072.1"/>
</dbReference>
<evidence type="ECO:0000313" key="3">
    <source>
        <dbReference type="Proteomes" id="UP000671852"/>
    </source>
</evidence>
<name>A0A975AYK0_9BACT</name>
<dbReference type="InterPro" id="IPR002791">
    <property type="entry name" value="ARMT1-like_metal-bd"/>
</dbReference>
<dbReference type="Pfam" id="PF01937">
    <property type="entry name" value="ARMT1-like_dom"/>
    <property type="match status" value="1"/>
</dbReference>
<accession>A0A975AYK0</accession>
<keyword evidence="3" id="KW-1185">Reference proteome</keyword>
<gene>
    <name evidence="2" type="ORF">GJV85_02165</name>
</gene>
<dbReference type="Gene3D" id="3.40.50.10880">
    <property type="entry name" value="Uncharacterised protein PF01937, DUF89, domain 3"/>
    <property type="match status" value="1"/>
</dbReference>
<dbReference type="EMBL" id="CP046072">
    <property type="protein sequence ID" value="QSZ40967.1"/>
    <property type="molecule type" value="Genomic_DNA"/>
</dbReference>
<evidence type="ECO:0000313" key="2">
    <source>
        <dbReference type="EMBL" id="QSZ40967.1"/>
    </source>
</evidence>
<dbReference type="InterPro" id="IPR036075">
    <property type="entry name" value="ARMT-1-like_metal-bd_sf"/>
</dbReference>
<dbReference type="InterPro" id="IPR014444">
    <property type="entry name" value="PH1575-like"/>
</dbReference>